<dbReference type="STRING" id="1169143.GCA_000383275_01343"/>
<proteinExistence type="predicted"/>
<dbReference type="EMBL" id="QLTK01000014">
    <property type="protein sequence ID" value="RAS26492.1"/>
    <property type="molecule type" value="Genomic_DNA"/>
</dbReference>
<gene>
    <name evidence="2" type="ORF">BX591_114152</name>
</gene>
<dbReference type="PANTHER" id="PTHR30348:SF4">
    <property type="entry name" value="DUF72 DOMAIN-CONTAINING PROTEIN"/>
    <property type="match status" value="1"/>
</dbReference>
<protein>
    <submittedName>
        <fullName evidence="2">Uncharacterized protein YecE (DUF72 family)</fullName>
    </submittedName>
</protein>
<dbReference type="SUPFAM" id="SSF117396">
    <property type="entry name" value="TM1631-like"/>
    <property type="match status" value="1"/>
</dbReference>
<dbReference type="InterPro" id="IPR002763">
    <property type="entry name" value="DUF72"/>
</dbReference>
<evidence type="ECO:0000256" key="1">
    <source>
        <dbReference type="SAM" id="MobiDB-lite"/>
    </source>
</evidence>
<dbReference type="Proteomes" id="UP000248918">
    <property type="component" value="Unassembled WGS sequence"/>
</dbReference>
<dbReference type="RefSeq" id="WP_111933194.1">
    <property type="nucleotide sequence ID" value="NZ_CADFFP010000017.1"/>
</dbReference>
<evidence type="ECO:0000313" key="2">
    <source>
        <dbReference type="EMBL" id="RAS26492.1"/>
    </source>
</evidence>
<dbReference type="Gene3D" id="3.20.20.410">
    <property type="entry name" value="Protein of unknown function UPF0759"/>
    <property type="match status" value="1"/>
</dbReference>
<dbReference type="PANTHER" id="PTHR30348">
    <property type="entry name" value="UNCHARACTERIZED PROTEIN YECE"/>
    <property type="match status" value="1"/>
</dbReference>
<dbReference type="AlphaFoldDB" id="A0A329BXI9"/>
<feature type="compositionally biased region" description="Low complexity" evidence="1">
    <location>
        <begin position="26"/>
        <end position="43"/>
    </location>
</feature>
<comment type="caution">
    <text evidence="2">The sequence shown here is derived from an EMBL/GenBank/DDBJ whole genome shotgun (WGS) entry which is preliminary data.</text>
</comment>
<reference evidence="2 3" key="1">
    <citation type="submission" date="2018-06" db="EMBL/GenBank/DDBJ databases">
        <title>Genomic Encyclopedia of Type Strains, Phase III (KMG-III): the genomes of soil and plant-associated and newly described type strains.</title>
        <authorList>
            <person name="Whitman W."/>
        </authorList>
    </citation>
    <scope>NUCLEOTIDE SEQUENCE [LARGE SCALE GENOMIC DNA]</scope>
    <source>
        <strain evidence="2 3">LMG 23644</strain>
    </source>
</reference>
<name>A0A329BXI9_9BURK</name>
<dbReference type="InterPro" id="IPR036520">
    <property type="entry name" value="UPF0759_sf"/>
</dbReference>
<dbReference type="OrthoDB" id="9780310at2"/>
<sequence>MPDAKPAKAAKPAKTAKTVKTREAAKTAQPAGAATPAKAAKTSPTANIRVGIGGWTYAPWRGPFYPADLTQSRELEYASRHLTSIEINGTFYGLQKPSSYEKWYQETPDDFVFSLKAPRYATNRKVLADASETIERFFASGVLLLKQKLGPINWQFATTKKFDPEDFEAFLKLLPPSIEGQSLRHAIEVRNESFKTPEFIALARRYQVAVVLAGDSDYPQIADLTAPFVYARIMGTTDKHAKGYATKTLDAWAERARRLAAGTTPDDLETSAEPPSKIAARDVYLYVISGFKERNPAAAMALIERL</sequence>
<feature type="compositionally biased region" description="Low complexity" evidence="1">
    <location>
        <begin position="7"/>
        <end position="18"/>
    </location>
</feature>
<feature type="region of interest" description="Disordered" evidence="1">
    <location>
        <begin position="1"/>
        <end position="43"/>
    </location>
</feature>
<organism evidence="2 3">
    <name type="scientific">Paraburkholderia bryophila</name>
    <dbReference type="NCBI Taxonomy" id="420952"/>
    <lineage>
        <taxon>Bacteria</taxon>
        <taxon>Pseudomonadati</taxon>
        <taxon>Pseudomonadota</taxon>
        <taxon>Betaproteobacteria</taxon>
        <taxon>Burkholderiales</taxon>
        <taxon>Burkholderiaceae</taxon>
        <taxon>Paraburkholderia</taxon>
    </lineage>
</organism>
<accession>A0A329BXI9</accession>
<evidence type="ECO:0000313" key="3">
    <source>
        <dbReference type="Proteomes" id="UP000248918"/>
    </source>
</evidence>
<dbReference type="Pfam" id="PF01904">
    <property type="entry name" value="DUF72"/>
    <property type="match status" value="1"/>
</dbReference>